<dbReference type="InterPro" id="IPR010104">
    <property type="entry name" value="TonB_rcpt_bac"/>
</dbReference>
<dbReference type="OrthoDB" id="8727862at2"/>
<reference evidence="9 10" key="1">
    <citation type="submission" date="2018-11" db="EMBL/GenBank/DDBJ databases">
        <title>Aureibaculum marinum gen. nov., sp. nov., a member of the family Flavobacteriaceae isolated from the Bohai Sea.</title>
        <authorList>
            <person name="Ji X."/>
        </authorList>
    </citation>
    <scope>NUCLEOTIDE SEQUENCE [LARGE SCALE GENOMIC DNA]</scope>
    <source>
        <strain evidence="9 10">BH-SD17</strain>
    </source>
</reference>
<evidence type="ECO:0000256" key="3">
    <source>
        <dbReference type="ARBA" id="ARBA00022452"/>
    </source>
</evidence>
<keyword evidence="3 7" id="KW-1134">Transmembrane beta strand</keyword>
<dbReference type="PROSITE" id="PS52016">
    <property type="entry name" value="TONB_DEPENDENT_REC_3"/>
    <property type="match status" value="1"/>
</dbReference>
<dbReference type="AlphaFoldDB" id="A0A3N4NMQ6"/>
<dbReference type="Gene3D" id="2.40.170.20">
    <property type="entry name" value="TonB-dependent receptor, beta-barrel domain"/>
    <property type="match status" value="1"/>
</dbReference>
<organism evidence="9 10">
    <name type="scientific">Aureibaculum marinum</name>
    <dbReference type="NCBI Taxonomy" id="2487930"/>
    <lineage>
        <taxon>Bacteria</taxon>
        <taxon>Pseudomonadati</taxon>
        <taxon>Bacteroidota</taxon>
        <taxon>Flavobacteriia</taxon>
        <taxon>Flavobacteriales</taxon>
        <taxon>Flavobacteriaceae</taxon>
        <taxon>Aureibaculum</taxon>
    </lineage>
</organism>
<comment type="caution">
    <text evidence="9">The sequence shown here is derived from an EMBL/GenBank/DDBJ whole genome shotgun (WGS) entry which is preliminary data.</text>
</comment>
<evidence type="ECO:0000256" key="6">
    <source>
        <dbReference type="ARBA" id="ARBA00023237"/>
    </source>
</evidence>
<gene>
    <name evidence="9" type="ORF">EGM88_12825</name>
</gene>
<keyword evidence="2 7" id="KW-0813">Transport</keyword>
<evidence type="ECO:0000313" key="9">
    <source>
        <dbReference type="EMBL" id="RPD93380.1"/>
    </source>
</evidence>
<keyword evidence="6 7" id="KW-0998">Cell outer membrane</keyword>
<dbReference type="EMBL" id="RPFJ01000030">
    <property type="protein sequence ID" value="RPD93380.1"/>
    <property type="molecule type" value="Genomic_DNA"/>
</dbReference>
<dbReference type="InterPro" id="IPR037066">
    <property type="entry name" value="Plug_dom_sf"/>
</dbReference>
<proteinExistence type="inferred from homology"/>
<evidence type="ECO:0000256" key="7">
    <source>
        <dbReference type="PROSITE-ProRule" id="PRU01360"/>
    </source>
</evidence>
<dbReference type="Pfam" id="PF07715">
    <property type="entry name" value="Plug"/>
    <property type="match status" value="1"/>
</dbReference>
<comment type="subcellular location">
    <subcellularLocation>
        <location evidence="1 7">Cell outer membrane</location>
        <topology evidence="1 7">Multi-pass membrane protein</topology>
    </subcellularLocation>
</comment>
<evidence type="ECO:0000256" key="5">
    <source>
        <dbReference type="ARBA" id="ARBA00023136"/>
    </source>
</evidence>
<dbReference type="PANTHER" id="PTHR40980:SF4">
    <property type="entry name" value="TONB-DEPENDENT RECEPTOR-LIKE BETA-BARREL DOMAIN-CONTAINING PROTEIN"/>
    <property type="match status" value="1"/>
</dbReference>
<dbReference type="GO" id="GO:0009279">
    <property type="term" value="C:cell outer membrane"/>
    <property type="evidence" value="ECO:0007669"/>
    <property type="project" value="UniProtKB-SubCell"/>
</dbReference>
<evidence type="ECO:0000313" key="10">
    <source>
        <dbReference type="Proteomes" id="UP000270856"/>
    </source>
</evidence>
<comment type="similarity">
    <text evidence="7">Belongs to the TonB-dependent receptor family.</text>
</comment>
<dbReference type="Proteomes" id="UP000270856">
    <property type="component" value="Unassembled WGS sequence"/>
</dbReference>
<dbReference type="PANTHER" id="PTHR40980">
    <property type="entry name" value="PLUG DOMAIN-CONTAINING PROTEIN"/>
    <property type="match status" value="1"/>
</dbReference>
<evidence type="ECO:0000256" key="1">
    <source>
        <dbReference type="ARBA" id="ARBA00004571"/>
    </source>
</evidence>
<dbReference type="Pfam" id="PF13715">
    <property type="entry name" value="CarbopepD_reg_2"/>
    <property type="match status" value="1"/>
</dbReference>
<evidence type="ECO:0000256" key="2">
    <source>
        <dbReference type="ARBA" id="ARBA00022448"/>
    </source>
</evidence>
<evidence type="ECO:0000256" key="4">
    <source>
        <dbReference type="ARBA" id="ARBA00022692"/>
    </source>
</evidence>
<dbReference type="Gene3D" id="2.60.40.1120">
    <property type="entry name" value="Carboxypeptidase-like, regulatory domain"/>
    <property type="match status" value="1"/>
</dbReference>
<name>A0A3N4NMQ6_9FLAO</name>
<evidence type="ECO:0000259" key="8">
    <source>
        <dbReference type="Pfam" id="PF07715"/>
    </source>
</evidence>
<sequence>MYKNVLISIVLILLFTSLHGQTTFDIRGKVMESNTDMPLPGASIVLSNISGDIIKGAMTDGFGMFILNTNKQGSYKLEISFIGFESKHIDIELDGTDKNIGTINLQSSTFALETVTIRSSLEEKQRALNTQRNADNIKNVISSDLIGRFPDLNVAEALQRVPGVNIQRDKGEGSTVTLRGTPQHFTSIQINGEQIPSVQQGGSRNEALDLIPADQLEMMEITKSPTPDMDGDAIGGVVNLKTPTARKYDLVLKVETALGYNDISGKINSINKLRIDKRFFKTNNVTMGKLGIILGGSYYENNNSEDRIDATWTGLPEPITNTGEGSLVMENYQYRTTQNKRIRTGFTGTFDYQFNDKNSIVFKYMYNKRDDKDVRNRLRFDMDRSGSVYETLDSVSEGRIRRDINIWDELKENHNFHLEGDHSIALWNINWSGFYSTSKRTFYSDRGDFANDEIDIVADNPNGIFTDVPNFRQAYGEQSMYDPFFYSDFRRYEEDYETSDADNMVAKIDIKRDIQFFKKHNGYIKFGGKYRSQGNSKYRNNNVYSFNDPNNLIKTEEAFLNVLSGKEPETYLYSDYRFGPLIGRNTFKNYIQDNRRLLTTSDDAWDAKRLSLNDTYDAGEEIIGAYVMGKIQFNKLMVLAGVRYEKNKVDYDAFEVFRVGTDVSGSPISGGNDYDFILPNLQLKYSFDEYTAIRFSSLFNYSRPNYVDIVPFVNFDSDAITLRLGNPNLLPANAFNLDFMVERYFSNIGVISLGAFYKNINDFQFTRIDPSLSEDFPGYPSTQGFKFEQEQNGENAKVAGVELNFVRQLDFLPSFLKNLSIDGNYTYTFSDAFTQDRDGISLPGQANHTFNTALAGDFGNFTARVSANYNGTFINSLASQAQDDIYQLARLQIDANASYKIGKHFRIFTEFTNLTNEPSIRYQGERNRISRIAYFGWLARVGISYRL</sequence>
<protein>
    <submittedName>
        <fullName evidence="9">TonB-dependent receptor</fullName>
    </submittedName>
</protein>
<keyword evidence="5 7" id="KW-0472">Membrane</keyword>
<keyword evidence="4 7" id="KW-0812">Transmembrane</keyword>
<keyword evidence="10" id="KW-1185">Reference proteome</keyword>
<dbReference type="InterPro" id="IPR039426">
    <property type="entry name" value="TonB-dep_rcpt-like"/>
</dbReference>
<dbReference type="Gene3D" id="2.170.130.10">
    <property type="entry name" value="TonB-dependent receptor, plug domain"/>
    <property type="match status" value="1"/>
</dbReference>
<dbReference type="SUPFAM" id="SSF56935">
    <property type="entry name" value="Porins"/>
    <property type="match status" value="1"/>
</dbReference>
<feature type="domain" description="TonB-dependent receptor plug" evidence="8">
    <location>
        <begin position="132"/>
        <end position="237"/>
    </location>
</feature>
<dbReference type="InterPro" id="IPR012910">
    <property type="entry name" value="Plug_dom"/>
</dbReference>
<dbReference type="RefSeq" id="WP_123898819.1">
    <property type="nucleotide sequence ID" value="NZ_RPFJ01000030.1"/>
</dbReference>
<dbReference type="InterPro" id="IPR008969">
    <property type="entry name" value="CarboxyPept-like_regulatory"/>
</dbReference>
<dbReference type="InterPro" id="IPR036942">
    <property type="entry name" value="Beta-barrel_TonB_sf"/>
</dbReference>
<dbReference type="NCBIfam" id="TIGR01782">
    <property type="entry name" value="TonB-Xanth-Caul"/>
    <property type="match status" value="1"/>
</dbReference>
<keyword evidence="9" id="KW-0675">Receptor</keyword>
<accession>A0A3N4NMQ6</accession>
<dbReference type="SUPFAM" id="SSF49464">
    <property type="entry name" value="Carboxypeptidase regulatory domain-like"/>
    <property type="match status" value="1"/>
</dbReference>